<evidence type="ECO:0008006" key="3">
    <source>
        <dbReference type="Google" id="ProtNLM"/>
    </source>
</evidence>
<gene>
    <name evidence="1" type="ORF">BSTER_0724</name>
</gene>
<dbReference type="AlphaFoldDB" id="A0A087DRK2"/>
<name>A0A087DRK2_BIFAD</name>
<protein>
    <recommendedName>
        <fullName evidence="3">DUF4838 domain-containing protein</fullName>
    </recommendedName>
</protein>
<comment type="caution">
    <text evidence="1">The sequence shown here is derived from an EMBL/GenBank/DDBJ whole genome shotgun (WGS) entry which is preliminary data.</text>
</comment>
<reference evidence="1 2" key="1">
    <citation type="submission" date="2014-03" db="EMBL/GenBank/DDBJ databases">
        <title>Genomics of Bifidobacteria.</title>
        <authorList>
            <person name="Ventura M."/>
            <person name="Milani C."/>
            <person name="Lugli G.A."/>
        </authorList>
    </citation>
    <scope>NUCLEOTIDE SEQUENCE [LARGE SCALE GENOMIC DNA]</scope>
    <source>
        <strain evidence="2">JCM 15918</strain>
    </source>
</reference>
<evidence type="ECO:0000313" key="1">
    <source>
        <dbReference type="EMBL" id="KFI98152.1"/>
    </source>
</evidence>
<organism evidence="1 2">
    <name type="scientific">Bifidobacterium adolescentis JCM 15918</name>
    <dbReference type="NCBI Taxonomy" id="1437612"/>
    <lineage>
        <taxon>Bacteria</taxon>
        <taxon>Bacillati</taxon>
        <taxon>Actinomycetota</taxon>
        <taxon>Actinomycetes</taxon>
        <taxon>Bifidobacteriales</taxon>
        <taxon>Bifidobacteriaceae</taxon>
        <taxon>Bifidobacterium</taxon>
    </lineage>
</organism>
<dbReference type="EMBL" id="JGZQ01000003">
    <property type="protein sequence ID" value="KFI98152.1"/>
    <property type="molecule type" value="Genomic_DNA"/>
</dbReference>
<accession>A0A087DRK2</accession>
<dbReference type="Proteomes" id="UP000029091">
    <property type="component" value="Unassembled WGS sequence"/>
</dbReference>
<proteinExistence type="predicted"/>
<dbReference type="RefSeq" id="WP_033499823.1">
    <property type="nucleotide sequence ID" value="NZ_JDUX01000005.1"/>
</dbReference>
<evidence type="ECO:0000313" key="2">
    <source>
        <dbReference type="Proteomes" id="UP000029091"/>
    </source>
</evidence>
<dbReference type="InterPro" id="IPR032287">
    <property type="entry name" value="DUF4838"/>
</dbReference>
<sequence length="635" mass="72566">MLVHIDAGAYASTFITEELTRLMDRMFGIDVREAAEDTGAQLVLTSAGLKQDAELKDEFHIALSGGRLTIDANTDVALLIAVYRFAYEFGARFPQPGAAGERLPKLDRAVFDDADLDIHETAAFAHRGVCIEGADSVGNIIDFIDWLPKLGFNTFFVQFENPYPFLKRWYQHEFNPYINAEPFDADIAQQMSDRVDEAMRARGIVQHRVGHGWTGEVLGYSSKYGWESGLTIPEEKKPLVAELDGRRELVDGAPILTSLDFSNPEVTPRMVELVVDYARKHPDVDYLHVWLSDARNNICECDECRKWLPADQYVRFLNALDERLTEEGLDVHICFLLYHELLFAPEHETIRHPERFTMMFAPITRTFERSYADVDLDDLPQPAPYTRNRIVLPNSLEDNLAYLFAWRKMFQGDAFVYDYPLGRAHYGDFGYLAISDTIRRDIAKLRDLGLNGYISCQELRAGFPHYLPNYVMGRMLWNPRLDYGQLKDEYFEALLGDGWRDALPWLEMASELSSCDYFNAIGERHNPEQAKRYAELSEQARAVADMLADHVAGADDGHRAAWLVLDWHCGYVERISTALAAIADGDDARAKSAWSRFLDYIRRGEIDVQPQLDVYRVIEVARNYAGFSPKRGFRE</sequence>
<dbReference type="Pfam" id="PF16126">
    <property type="entry name" value="DUF4838"/>
    <property type="match status" value="1"/>
</dbReference>